<dbReference type="Gene3D" id="3.50.50.60">
    <property type="entry name" value="FAD/NAD(P)-binding domain"/>
    <property type="match status" value="2"/>
</dbReference>
<dbReference type="Proteomes" id="UP000317332">
    <property type="component" value="Unassembled WGS sequence"/>
</dbReference>
<evidence type="ECO:0000313" key="4">
    <source>
        <dbReference type="Proteomes" id="UP000317332"/>
    </source>
</evidence>
<dbReference type="InterPro" id="IPR006076">
    <property type="entry name" value="FAD-dep_OxRdtase"/>
</dbReference>
<dbReference type="OrthoDB" id="9794226at2"/>
<keyword evidence="4" id="KW-1185">Reference proteome</keyword>
<dbReference type="InterPro" id="IPR036188">
    <property type="entry name" value="FAD/NAD-bd_sf"/>
</dbReference>
<organism evidence="3 4">
    <name type="scientific">Paucihalobacter ruber</name>
    <dbReference type="NCBI Taxonomy" id="2567861"/>
    <lineage>
        <taxon>Bacteria</taxon>
        <taxon>Pseudomonadati</taxon>
        <taxon>Bacteroidota</taxon>
        <taxon>Flavobacteriia</taxon>
        <taxon>Flavobacteriales</taxon>
        <taxon>Flavobacteriaceae</taxon>
        <taxon>Paucihalobacter</taxon>
    </lineage>
</organism>
<dbReference type="GO" id="GO:0005737">
    <property type="term" value="C:cytoplasm"/>
    <property type="evidence" value="ECO:0007669"/>
    <property type="project" value="TreeGrafter"/>
</dbReference>
<reference evidence="3 4" key="1">
    <citation type="submission" date="2019-06" db="EMBL/GenBank/DDBJ databases">
        <title>Flavobacteriaceae Paucihalobacterium erythroidium CWB-1, complete genome.</title>
        <authorList>
            <person name="Wu S."/>
        </authorList>
    </citation>
    <scope>NUCLEOTIDE SEQUENCE [LARGE SCALE GENOMIC DNA]</scope>
    <source>
        <strain evidence="3 4">CWB-1</strain>
    </source>
</reference>
<accession>A0A506PE42</accession>
<dbReference type="AlphaFoldDB" id="A0A506PE42"/>
<dbReference type="SUPFAM" id="SSF51905">
    <property type="entry name" value="FAD/NAD(P)-binding domain"/>
    <property type="match status" value="1"/>
</dbReference>
<dbReference type="PANTHER" id="PTHR13847">
    <property type="entry name" value="SARCOSINE DEHYDROGENASE-RELATED"/>
    <property type="match status" value="1"/>
</dbReference>
<dbReference type="SUPFAM" id="SSF54373">
    <property type="entry name" value="FAD-linked reductases, C-terminal domain"/>
    <property type="match status" value="1"/>
</dbReference>
<dbReference type="Pfam" id="PF01266">
    <property type="entry name" value="DAO"/>
    <property type="match status" value="1"/>
</dbReference>
<gene>
    <name evidence="3" type="ORF">FJ651_13395</name>
</gene>
<name>A0A506PE42_9FLAO</name>
<dbReference type="EMBL" id="VHIQ01000007">
    <property type="protein sequence ID" value="TPV31814.1"/>
    <property type="molecule type" value="Genomic_DNA"/>
</dbReference>
<protein>
    <submittedName>
        <fullName evidence="3">FAD-dependent oxidoreductase</fullName>
    </submittedName>
</protein>
<proteinExistence type="predicted"/>
<dbReference type="GO" id="GO:0016491">
    <property type="term" value="F:oxidoreductase activity"/>
    <property type="evidence" value="ECO:0007669"/>
    <property type="project" value="UniProtKB-KW"/>
</dbReference>
<dbReference type="Gene3D" id="3.30.9.10">
    <property type="entry name" value="D-Amino Acid Oxidase, subunit A, domain 2"/>
    <property type="match status" value="1"/>
</dbReference>
<dbReference type="PANTHER" id="PTHR13847:SF289">
    <property type="entry name" value="GLYCINE OXIDASE"/>
    <property type="match status" value="1"/>
</dbReference>
<sequence length="415" mass="45564">MSKNIIVIGGGIIGLCSAYYLQKEGYQVTLVDQSNLDAGASYVNAGYLSPSHIIPLSAPGVMKKGLKWMLNPASPLYIKPRMDLDFLKWSLAFNRSCNAKHVTKAIPVIKNIALLSQELYDDIKREEQFTFQYEKKGLLMLCQTEAALEAEIKTAQLANQEGLEATELSLETLKQLEPKVQLNAIGATYYKCDAHTTPHEFMDEMKLLLKKKGVTFHLNEKIEDIQLKSNRIQSVTTAKNTYKADEFVLAAGSWSSLLSEKLGIKLLLQPGKGYRINTNLDTGITIPAILTEAKVAVTPMNGFTRFAGTMEIAGINNNINRVRVEAIAKAAASYYPNVVLTQDEKSNAAFGLRPVSPDGLPYIGKFKAYSNLTVATGHAMMGWSMATATGLLVSEIIANKPASLDLSAFNPDRKF</sequence>
<evidence type="ECO:0000256" key="1">
    <source>
        <dbReference type="ARBA" id="ARBA00023002"/>
    </source>
</evidence>
<keyword evidence="1" id="KW-0560">Oxidoreductase</keyword>
<dbReference type="RefSeq" id="WP_140991053.1">
    <property type="nucleotide sequence ID" value="NZ_VHIQ01000007.1"/>
</dbReference>
<comment type="caution">
    <text evidence="3">The sequence shown here is derived from an EMBL/GenBank/DDBJ whole genome shotgun (WGS) entry which is preliminary data.</text>
</comment>
<evidence type="ECO:0000313" key="3">
    <source>
        <dbReference type="EMBL" id="TPV31814.1"/>
    </source>
</evidence>
<evidence type="ECO:0000259" key="2">
    <source>
        <dbReference type="Pfam" id="PF01266"/>
    </source>
</evidence>
<feature type="domain" description="FAD dependent oxidoreductase" evidence="2">
    <location>
        <begin position="5"/>
        <end position="395"/>
    </location>
</feature>